<dbReference type="EMBL" id="BMAV01011184">
    <property type="protein sequence ID" value="GFY56850.1"/>
    <property type="molecule type" value="Genomic_DNA"/>
</dbReference>
<sequence>MSLHIFLSTNETHLTENSNPTSPQNHRFLSVIIDQPKTSYKKRSLYRLCLAPLPKPVLLYGPTTMISKLFFDFSRSPHQGGVSLLYCTSQCTR</sequence>
<gene>
    <name evidence="1" type="ORF">TNIN_430081</name>
</gene>
<dbReference type="AlphaFoldDB" id="A0A8X7C5V1"/>
<comment type="caution">
    <text evidence="1">The sequence shown here is derived from an EMBL/GenBank/DDBJ whole genome shotgun (WGS) entry which is preliminary data.</text>
</comment>
<keyword evidence="2" id="KW-1185">Reference proteome</keyword>
<evidence type="ECO:0000313" key="2">
    <source>
        <dbReference type="Proteomes" id="UP000886998"/>
    </source>
</evidence>
<dbReference type="Proteomes" id="UP000886998">
    <property type="component" value="Unassembled WGS sequence"/>
</dbReference>
<name>A0A8X7C5V1_9ARAC</name>
<protein>
    <submittedName>
        <fullName evidence="1">Uncharacterized protein</fullName>
    </submittedName>
</protein>
<proteinExistence type="predicted"/>
<evidence type="ECO:0000313" key="1">
    <source>
        <dbReference type="EMBL" id="GFY56850.1"/>
    </source>
</evidence>
<organism evidence="1 2">
    <name type="scientific">Trichonephila inaurata madagascariensis</name>
    <dbReference type="NCBI Taxonomy" id="2747483"/>
    <lineage>
        <taxon>Eukaryota</taxon>
        <taxon>Metazoa</taxon>
        <taxon>Ecdysozoa</taxon>
        <taxon>Arthropoda</taxon>
        <taxon>Chelicerata</taxon>
        <taxon>Arachnida</taxon>
        <taxon>Araneae</taxon>
        <taxon>Araneomorphae</taxon>
        <taxon>Entelegynae</taxon>
        <taxon>Araneoidea</taxon>
        <taxon>Nephilidae</taxon>
        <taxon>Trichonephila</taxon>
        <taxon>Trichonephila inaurata</taxon>
    </lineage>
</organism>
<reference evidence="1" key="1">
    <citation type="submission" date="2020-08" db="EMBL/GenBank/DDBJ databases">
        <title>Multicomponent nature underlies the extraordinary mechanical properties of spider dragline silk.</title>
        <authorList>
            <person name="Kono N."/>
            <person name="Nakamura H."/>
            <person name="Mori M."/>
            <person name="Yoshida Y."/>
            <person name="Ohtoshi R."/>
            <person name="Malay A.D."/>
            <person name="Moran D.A.P."/>
            <person name="Tomita M."/>
            <person name="Numata K."/>
            <person name="Arakawa K."/>
        </authorList>
    </citation>
    <scope>NUCLEOTIDE SEQUENCE</scope>
</reference>
<accession>A0A8X7C5V1</accession>